<sequence>MDYKRLNYNKPIDPTPFVKMLTKEQRASFDNGKIQLQPKQLKAWIAELYAYGLVDTKKPGVDDYPLYISIASNKNKLLKYVKQFSHHLLNNLDDDRTEDLASLAKLKYNILRPFSNHGLLNFVDEQLLDVTFSYRKWEFGQFILQELERNEIDKSVLDFVDEGFKSSELNFQDQLFKIMDHFNRSLRLSESEKVLSTMIVKSKVGPERMTMADFLLMGDIFQSYLIAYSKRIKIINSEMQYLKNRKLFIKDNGKRRGPRL</sequence>
<gene>
    <name evidence="1" type="ORF">SAMN05421797_104207</name>
</gene>
<dbReference type="Proteomes" id="UP000186953">
    <property type="component" value="Unassembled WGS sequence"/>
</dbReference>
<reference evidence="2" key="1">
    <citation type="submission" date="2017-01" db="EMBL/GenBank/DDBJ databases">
        <authorList>
            <person name="Varghese N."/>
            <person name="Submissions S."/>
        </authorList>
    </citation>
    <scope>NUCLEOTIDE SEQUENCE [LARGE SCALE GENOMIC DNA]</scope>
    <source>
        <strain evidence="2">DSM 15366</strain>
    </source>
</reference>
<dbReference type="OrthoDB" id="1173626at2"/>
<proteinExistence type="predicted"/>
<evidence type="ECO:0000313" key="1">
    <source>
        <dbReference type="EMBL" id="SIQ93152.1"/>
    </source>
</evidence>
<evidence type="ECO:0000313" key="2">
    <source>
        <dbReference type="Proteomes" id="UP000186953"/>
    </source>
</evidence>
<dbReference type="RefSeq" id="WP_076548861.1">
    <property type="nucleotide sequence ID" value="NZ_FTMA01000004.1"/>
</dbReference>
<protein>
    <submittedName>
        <fullName evidence="1">Uncharacterized protein</fullName>
    </submittedName>
</protein>
<name>A0A1N6WSW0_9FLAO</name>
<dbReference type="STRING" id="228959.SAMN05421797_104207"/>
<dbReference type="EMBL" id="FTMA01000004">
    <property type="protein sequence ID" value="SIQ93152.1"/>
    <property type="molecule type" value="Genomic_DNA"/>
</dbReference>
<accession>A0A1N6WSW0</accession>
<dbReference type="AlphaFoldDB" id="A0A1N6WSW0"/>
<keyword evidence="2" id="KW-1185">Reference proteome</keyword>
<organism evidence="1 2">
    <name type="scientific">Maribacter ulvicola</name>
    <dbReference type="NCBI Taxonomy" id="228959"/>
    <lineage>
        <taxon>Bacteria</taxon>
        <taxon>Pseudomonadati</taxon>
        <taxon>Bacteroidota</taxon>
        <taxon>Flavobacteriia</taxon>
        <taxon>Flavobacteriales</taxon>
        <taxon>Flavobacteriaceae</taxon>
        <taxon>Maribacter</taxon>
    </lineage>
</organism>